<gene>
    <name evidence="2" type="ORF">DPN68_12165</name>
</gene>
<sequence>MQEFDSKQYKIYSWKNWMVLHYIINPGIAFNEIFLGMRVPKVSLVDKTQKDKPFIERSYVPCPHCNTLHDARLWSANYKTHMKNWFGLYCVSCGEIIPCLMNATTFLLKWLTFPVWYWFRDNWKAKWLAAQPKRFENIDLATFENPFGKNMWLKQGLSFGFFMFVFMNLISPLIDETPFNWKKVLISIPVWLVAGLLFGYFMKAFLGQKIKNS</sequence>
<dbReference type="EMBL" id="QLST01000019">
    <property type="protein sequence ID" value="RBA27469.1"/>
    <property type="molecule type" value="Genomic_DNA"/>
</dbReference>
<keyword evidence="1" id="KW-0812">Transmembrane</keyword>
<reference evidence="2 3" key="1">
    <citation type="submission" date="2018-06" db="EMBL/GenBank/DDBJ databases">
        <title>Flavobacterium tibetense sp. nov., isolated from a wetland YonghuCo on Tibetan Plateau.</title>
        <authorList>
            <person name="Xing P."/>
            <person name="Phurbu D."/>
            <person name="Lu H."/>
        </authorList>
    </citation>
    <scope>NUCLEOTIDE SEQUENCE [LARGE SCALE GENOMIC DNA]</scope>
    <source>
        <strain evidence="2 3">YH5</strain>
    </source>
</reference>
<keyword evidence="1" id="KW-1133">Transmembrane helix</keyword>
<keyword evidence="3" id="KW-1185">Reference proteome</keyword>
<dbReference type="Proteomes" id="UP000253319">
    <property type="component" value="Unassembled WGS sequence"/>
</dbReference>
<evidence type="ECO:0000313" key="2">
    <source>
        <dbReference type="EMBL" id="RBA27469.1"/>
    </source>
</evidence>
<organism evidence="2 3">
    <name type="scientific">Flavobacterium tibetense</name>
    <dbReference type="NCBI Taxonomy" id="2233533"/>
    <lineage>
        <taxon>Bacteria</taxon>
        <taxon>Pseudomonadati</taxon>
        <taxon>Bacteroidota</taxon>
        <taxon>Flavobacteriia</taxon>
        <taxon>Flavobacteriales</taxon>
        <taxon>Flavobacteriaceae</taxon>
        <taxon>Flavobacterium</taxon>
    </lineage>
</organism>
<name>A0A365NZ30_9FLAO</name>
<keyword evidence="1" id="KW-0472">Membrane</keyword>
<protein>
    <submittedName>
        <fullName evidence="2">Uncharacterized protein</fullName>
    </submittedName>
</protein>
<evidence type="ECO:0000313" key="3">
    <source>
        <dbReference type="Proteomes" id="UP000253319"/>
    </source>
</evidence>
<comment type="caution">
    <text evidence="2">The sequence shown here is derived from an EMBL/GenBank/DDBJ whole genome shotgun (WGS) entry which is preliminary data.</text>
</comment>
<feature type="transmembrane region" description="Helical" evidence="1">
    <location>
        <begin position="186"/>
        <end position="206"/>
    </location>
</feature>
<dbReference type="AlphaFoldDB" id="A0A365NZ30"/>
<feature type="transmembrane region" description="Helical" evidence="1">
    <location>
        <begin position="156"/>
        <end position="174"/>
    </location>
</feature>
<dbReference type="OrthoDB" id="1116391at2"/>
<evidence type="ECO:0000256" key="1">
    <source>
        <dbReference type="SAM" id="Phobius"/>
    </source>
</evidence>
<dbReference type="RefSeq" id="WP_113989919.1">
    <property type="nucleotide sequence ID" value="NZ_QLST01000019.1"/>
</dbReference>
<proteinExistence type="predicted"/>
<accession>A0A365NZ30</accession>